<keyword evidence="3" id="KW-0813">Transport</keyword>
<keyword evidence="6 7" id="KW-0472">Membrane</keyword>
<feature type="transmembrane region" description="Helical" evidence="7">
    <location>
        <begin position="93"/>
        <end position="111"/>
    </location>
</feature>
<dbReference type="EMBL" id="PDXA01000023">
    <property type="protein sequence ID" value="RYN48381.1"/>
    <property type="molecule type" value="Genomic_DNA"/>
</dbReference>
<keyword evidence="5 7" id="KW-1133">Transmembrane helix</keyword>
<feature type="transmembrane region" description="Helical" evidence="7">
    <location>
        <begin position="370"/>
        <end position="397"/>
    </location>
</feature>
<accession>A0A4Q4MEB4</accession>
<feature type="transmembrane region" description="Helical" evidence="7">
    <location>
        <begin position="123"/>
        <end position="143"/>
    </location>
</feature>
<reference evidence="10" key="1">
    <citation type="journal article" date="2019" name="bioRxiv">
        <title>Genomics, evolutionary history and diagnostics of the Alternaria alternata species group including apple and Asian pear pathotypes.</title>
        <authorList>
            <person name="Armitage A.D."/>
            <person name="Cockerton H.M."/>
            <person name="Sreenivasaprasad S."/>
            <person name="Woodhall J.W."/>
            <person name="Lane C.R."/>
            <person name="Harrison R.J."/>
            <person name="Clarkson J.P."/>
        </authorList>
    </citation>
    <scope>NUCLEOTIDE SEQUENCE [LARGE SCALE GENOMIC DNA]</scope>
    <source>
        <strain evidence="10">FERA 1082</strain>
    </source>
</reference>
<evidence type="ECO:0000256" key="3">
    <source>
        <dbReference type="ARBA" id="ARBA00022448"/>
    </source>
</evidence>
<feature type="domain" description="Major facilitator superfamily (MFS) profile" evidence="8">
    <location>
        <begin position="24"/>
        <end position="462"/>
    </location>
</feature>
<dbReference type="GO" id="GO:0016020">
    <property type="term" value="C:membrane"/>
    <property type="evidence" value="ECO:0007669"/>
    <property type="project" value="UniProtKB-SubCell"/>
</dbReference>
<evidence type="ECO:0000256" key="7">
    <source>
        <dbReference type="SAM" id="Phobius"/>
    </source>
</evidence>
<feature type="transmembrane region" description="Helical" evidence="7">
    <location>
        <begin position="63"/>
        <end position="81"/>
    </location>
</feature>
<protein>
    <recommendedName>
        <fullName evidence="8">Major facilitator superfamily (MFS) profile domain-containing protein</fullName>
    </recommendedName>
</protein>
<comment type="subcellular location">
    <subcellularLocation>
        <location evidence="1">Membrane</location>
        <topology evidence="1">Multi-pass membrane protein</topology>
    </subcellularLocation>
</comment>
<keyword evidence="4 7" id="KW-0812">Transmembrane</keyword>
<evidence type="ECO:0000256" key="5">
    <source>
        <dbReference type="ARBA" id="ARBA00022989"/>
    </source>
</evidence>
<comment type="caution">
    <text evidence="9">The sequence shown here is derived from an EMBL/GenBank/DDBJ whole genome shotgun (WGS) entry which is preliminary data.</text>
</comment>
<evidence type="ECO:0000256" key="6">
    <source>
        <dbReference type="ARBA" id="ARBA00023136"/>
    </source>
</evidence>
<proteinExistence type="inferred from homology"/>
<feature type="transmembrane region" description="Helical" evidence="7">
    <location>
        <begin position="439"/>
        <end position="458"/>
    </location>
</feature>
<feature type="transmembrane region" description="Helical" evidence="7">
    <location>
        <begin position="21"/>
        <end position="43"/>
    </location>
</feature>
<gene>
    <name evidence="9" type="ORF">AA0114_g7116</name>
</gene>
<evidence type="ECO:0000313" key="9">
    <source>
        <dbReference type="EMBL" id="RYN48381.1"/>
    </source>
</evidence>
<organism evidence="9 10">
    <name type="scientific">Alternaria tenuissima</name>
    <dbReference type="NCBI Taxonomy" id="119927"/>
    <lineage>
        <taxon>Eukaryota</taxon>
        <taxon>Fungi</taxon>
        <taxon>Dikarya</taxon>
        <taxon>Ascomycota</taxon>
        <taxon>Pezizomycotina</taxon>
        <taxon>Dothideomycetes</taxon>
        <taxon>Pleosporomycetidae</taxon>
        <taxon>Pleosporales</taxon>
        <taxon>Pleosporineae</taxon>
        <taxon>Pleosporaceae</taxon>
        <taxon>Alternaria</taxon>
        <taxon>Alternaria sect. Alternaria</taxon>
        <taxon>Alternaria alternata complex</taxon>
    </lineage>
</organism>
<feature type="transmembrane region" description="Helical" evidence="7">
    <location>
        <begin position="155"/>
        <end position="175"/>
    </location>
</feature>
<evidence type="ECO:0000256" key="2">
    <source>
        <dbReference type="ARBA" id="ARBA00010992"/>
    </source>
</evidence>
<dbReference type="InterPro" id="IPR005828">
    <property type="entry name" value="MFS_sugar_transport-like"/>
</dbReference>
<dbReference type="InterPro" id="IPR036259">
    <property type="entry name" value="MFS_trans_sf"/>
</dbReference>
<name>A0A4Q4MEB4_9PLEO</name>
<evidence type="ECO:0000313" key="10">
    <source>
        <dbReference type="Proteomes" id="UP000292402"/>
    </source>
</evidence>
<feature type="transmembrane region" description="Helical" evidence="7">
    <location>
        <begin position="273"/>
        <end position="295"/>
    </location>
</feature>
<evidence type="ECO:0000256" key="1">
    <source>
        <dbReference type="ARBA" id="ARBA00004141"/>
    </source>
</evidence>
<dbReference type="AlphaFoldDB" id="A0A4Q4MEB4"/>
<dbReference type="GO" id="GO:0005351">
    <property type="term" value="F:carbohydrate:proton symporter activity"/>
    <property type="evidence" value="ECO:0007669"/>
    <property type="project" value="TreeGrafter"/>
</dbReference>
<dbReference type="Pfam" id="PF00083">
    <property type="entry name" value="Sugar_tr"/>
    <property type="match status" value="1"/>
</dbReference>
<dbReference type="Gene3D" id="1.20.1250.20">
    <property type="entry name" value="MFS general substrate transporter like domains"/>
    <property type="match status" value="1"/>
</dbReference>
<dbReference type="SUPFAM" id="SSF103473">
    <property type="entry name" value="MFS general substrate transporter"/>
    <property type="match status" value="1"/>
</dbReference>
<feature type="transmembrane region" description="Helical" evidence="7">
    <location>
        <begin position="315"/>
        <end position="333"/>
    </location>
</feature>
<evidence type="ECO:0000259" key="8">
    <source>
        <dbReference type="PROSITE" id="PS50850"/>
    </source>
</evidence>
<feature type="transmembrane region" description="Helical" evidence="7">
    <location>
        <begin position="187"/>
        <end position="204"/>
    </location>
</feature>
<dbReference type="InterPro" id="IPR020846">
    <property type="entry name" value="MFS_dom"/>
</dbReference>
<sequence>MDPLANNTNPQWWKDSGMRRLNFLLLACYIGAMANGYISSLISNLIANPRYFQDIQGLSHPKLLGLVTAAQSMGCIAAFFPAPWLSDKYGRRVGIIFGNIGMIAGFTGQIFCTRFDQFLGMRILVGFSSIFNTISSSALLVELAHPRQRAVAGALFNTCYFIGSITAAWASYGALRIRGSWSWKLPVAIQLFWSLAQLSLIIFCPESPRWLVRHGKQEKARSIMIRYHANGHDGDELVSSEFARMCASTAAEAHNNTTGWLALLSTPGNRKRLVLSVVIAVATQWVGNGIISFYLAPVLRTVGITNSLHQQGINGGLQIYVWFLACGAALLCEKAGRRRLFLTSTGLMLVFMVLITICSALYSATGSTSAGYAVIVFLFLFFGGYVIGLTPIPILYVNEIWPSHLRTKGTSVFWVSQAVSITFNQFVNPVAIDKIAWKYYLVYIGVLVVVINFIFFYVPETKGLSLEQISSIFDPVQEVAIELPDVSREARA</sequence>
<dbReference type="PROSITE" id="PS50850">
    <property type="entry name" value="MFS"/>
    <property type="match status" value="1"/>
</dbReference>
<dbReference type="InterPro" id="IPR050360">
    <property type="entry name" value="MFS_Sugar_Transporters"/>
</dbReference>
<dbReference type="FunFam" id="1.20.1250.20:FF:000134">
    <property type="entry name" value="MFS sugar transporter protein"/>
    <property type="match status" value="1"/>
</dbReference>
<feature type="transmembrane region" description="Helical" evidence="7">
    <location>
        <begin position="340"/>
        <end position="364"/>
    </location>
</feature>
<comment type="similarity">
    <text evidence="2">Belongs to the major facilitator superfamily. Sugar transporter (TC 2.A.1.1) family.</text>
</comment>
<dbReference type="Proteomes" id="UP000292402">
    <property type="component" value="Unassembled WGS sequence"/>
</dbReference>
<dbReference type="PANTHER" id="PTHR48022:SF52">
    <property type="entry name" value="SUGAR TRANSPORTER, PUTATIVE-RELATED"/>
    <property type="match status" value="1"/>
</dbReference>
<dbReference type="PANTHER" id="PTHR48022">
    <property type="entry name" value="PLASTIDIC GLUCOSE TRANSPORTER 4"/>
    <property type="match status" value="1"/>
</dbReference>
<evidence type="ECO:0000256" key="4">
    <source>
        <dbReference type="ARBA" id="ARBA00022692"/>
    </source>
</evidence>